<organism evidence="1">
    <name type="scientific">Oryza glumipatula</name>
    <dbReference type="NCBI Taxonomy" id="40148"/>
    <lineage>
        <taxon>Eukaryota</taxon>
        <taxon>Viridiplantae</taxon>
        <taxon>Streptophyta</taxon>
        <taxon>Embryophyta</taxon>
        <taxon>Tracheophyta</taxon>
        <taxon>Spermatophyta</taxon>
        <taxon>Magnoliopsida</taxon>
        <taxon>Liliopsida</taxon>
        <taxon>Poales</taxon>
        <taxon>Poaceae</taxon>
        <taxon>BOP clade</taxon>
        <taxon>Oryzoideae</taxon>
        <taxon>Oryzeae</taxon>
        <taxon>Oryzinae</taxon>
        <taxon>Oryza</taxon>
    </lineage>
</organism>
<protein>
    <submittedName>
        <fullName evidence="1">Uncharacterized protein</fullName>
    </submittedName>
</protein>
<dbReference type="Proteomes" id="UP000026961">
    <property type="component" value="Chromosome 10"/>
</dbReference>
<name>A0A0E0BE09_9ORYZ</name>
<accession>A0A0E0BE09</accession>
<dbReference type="HOGENOM" id="CLU_2945448_0_0_1"/>
<reference evidence="1" key="2">
    <citation type="submission" date="2018-05" db="EMBL/GenBank/DDBJ databases">
        <title>OgluRS3 (Oryza glumaepatula Reference Sequence Version 3).</title>
        <authorList>
            <person name="Zhang J."/>
            <person name="Kudrna D."/>
            <person name="Lee S."/>
            <person name="Talag J."/>
            <person name="Welchert J."/>
            <person name="Wing R.A."/>
        </authorList>
    </citation>
    <scope>NUCLEOTIDE SEQUENCE [LARGE SCALE GENOMIC DNA]</scope>
</reference>
<dbReference type="Gramene" id="OGLUM10G19250.1">
    <property type="protein sequence ID" value="OGLUM10G19250.1"/>
    <property type="gene ID" value="OGLUM10G19250"/>
</dbReference>
<proteinExistence type="predicted"/>
<evidence type="ECO:0000313" key="2">
    <source>
        <dbReference type="Proteomes" id="UP000026961"/>
    </source>
</evidence>
<dbReference type="AlphaFoldDB" id="A0A0E0BE09"/>
<sequence length="60" mass="6840">MRLRRTMPSMTLSIDLCMNRQLVVLVWTCHQLHQATPASADIPTNAPLQAHHDNLHMPLL</sequence>
<dbReference type="EnsemblPlants" id="OGLUM10G19250.1">
    <property type="protein sequence ID" value="OGLUM10G19250.1"/>
    <property type="gene ID" value="OGLUM10G19250"/>
</dbReference>
<keyword evidence="2" id="KW-1185">Reference proteome</keyword>
<reference evidence="1" key="1">
    <citation type="submission" date="2015-04" db="UniProtKB">
        <authorList>
            <consortium name="EnsemblPlants"/>
        </authorList>
    </citation>
    <scope>IDENTIFICATION</scope>
</reference>
<evidence type="ECO:0000313" key="1">
    <source>
        <dbReference type="EnsemblPlants" id="OGLUM10G19250.1"/>
    </source>
</evidence>